<reference evidence="14 15" key="1">
    <citation type="submission" date="2020-12" db="EMBL/GenBank/DDBJ databases">
        <title>Taxonomic evaluation of the Bacillus sporothermodurans group of bacteria based on whole genome sequences.</title>
        <authorList>
            <person name="Fiedler G."/>
            <person name="Herbstmann A.-D."/>
            <person name="Doll E."/>
            <person name="Wenning M."/>
            <person name="Brinks E."/>
            <person name="Kabisch J."/>
            <person name="Breitenwieser F."/>
            <person name="Lappann M."/>
            <person name="Boehnlein C."/>
            <person name="Franz C."/>
        </authorList>
    </citation>
    <scope>NUCLEOTIDE SEQUENCE [LARGE SCALE GENOMIC DNA]</scope>
    <source>
        <strain evidence="14 15">DSM 10599</strain>
    </source>
</reference>
<dbReference type="GO" id="GO:0004553">
    <property type="term" value="F:hydrolase activity, hydrolyzing O-glycosyl compounds"/>
    <property type="evidence" value="ECO:0007669"/>
    <property type="project" value="InterPro"/>
</dbReference>
<dbReference type="InterPro" id="IPR010259">
    <property type="entry name" value="S8pro/Inhibitor_I9"/>
</dbReference>
<dbReference type="PROSITE" id="PS00136">
    <property type="entry name" value="SUBTILASE_ASP"/>
    <property type="match status" value="1"/>
</dbReference>
<evidence type="ECO:0000256" key="12">
    <source>
        <dbReference type="SAM" id="SignalP"/>
    </source>
</evidence>
<dbReference type="InterPro" id="IPR008965">
    <property type="entry name" value="CBM2/CBM3_carb-bd_dom_sf"/>
</dbReference>
<dbReference type="Gene3D" id="3.50.30.30">
    <property type="match status" value="1"/>
</dbReference>
<dbReference type="SUPFAM" id="SSF52743">
    <property type="entry name" value="Subtilisin-like"/>
    <property type="match status" value="1"/>
</dbReference>
<evidence type="ECO:0000256" key="8">
    <source>
        <dbReference type="PIRSR" id="PIRSR615500-1"/>
    </source>
</evidence>
<dbReference type="SUPFAM" id="SSF49384">
    <property type="entry name" value="Carbohydrate-binding domain"/>
    <property type="match status" value="1"/>
</dbReference>
<dbReference type="Pfam" id="PF00404">
    <property type="entry name" value="Dockerin_1"/>
    <property type="match status" value="1"/>
</dbReference>
<feature type="active site" description="Charge relay system" evidence="8 9">
    <location>
        <position position="229"/>
    </location>
</feature>
<dbReference type="Gene3D" id="2.60.40.4130">
    <property type="match status" value="1"/>
</dbReference>
<dbReference type="GO" id="GO:0006508">
    <property type="term" value="P:proteolysis"/>
    <property type="evidence" value="ECO:0007669"/>
    <property type="project" value="UniProtKB-KW"/>
</dbReference>
<evidence type="ECO:0000313" key="14">
    <source>
        <dbReference type="EMBL" id="QQX24955.1"/>
    </source>
</evidence>
<dbReference type="EMBL" id="CP066701">
    <property type="protein sequence ID" value="QQX24955.1"/>
    <property type="molecule type" value="Genomic_DNA"/>
</dbReference>
<dbReference type="InterPro" id="IPR018247">
    <property type="entry name" value="EF_Hand_1_Ca_BS"/>
</dbReference>
<keyword evidence="3" id="KW-0964">Secreted</keyword>
<dbReference type="PROSITE" id="PS51892">
    <property type="entry name" value="SUBTILASE"/>
    <property type="match status" value="1"/>
</dbReference>
<feature type="chain" id="PRO_5044301867" evidence="12">
    <location>
        <begin position="24"/>
        <end position="1387"/>
    </location>
</feature>
<dbReference type="SUPFAM" id="SSF52025">
    <property type="entry name" value="PA domain"/>
    <property type="match status" value="1"/>
</dbReference>
<dbReference type="InterPro" id="IPR036439">
    <property type="entry name" value="Dockerin_dom_sf"/>
</dbReference>
<dbReference type="PRINTS" id="PR00723">
    <property type="entry name" value="SUBTILISIN"/>
</dbReference>
<evidence type="ECO:0000256" key="10">
    <source>
        <dbReference type="RuleBase" id="RU003355"/>
    </source>
</evidence>
<dbReference type="CDD" id="cd14254">
    <property type="entry name" value="Dockerin_II"/>
    <property type="match status" value="1"/>
</dbReference>
<dbReference type="CDD" id="cd07474">
    <property type="entry name" value="Peptidases_S8_subtilisin_Vpr-like"/>
    <property type="match status" value="1"/>
</dbReference>
<sequence>MKKRKLGNILLGSALTVSLIASSGVPNNVLAKDQGQTKVTKAEGILKNLNDEQRRALKQLEVGPGFVISPDINVNSPELVDVIVEFKQAPAKVELMKQAAKGKKVALSSAKIKVEASHQQFKKEFNKLTGLKIAYSQNVNESKITREYKNAFNGVAVTVPGNMLEELVKSDVVKRIWNNKEIKLDLPKEPKDLKSTAQSGSADSNQQIGADKLHDENVTGKGIKVGVIDTGVDYNHPDLKNAYKGGYDFVDNDSDPMEATYDDWKKSGYPEVNPATGSTYYTSHGTHVSGTIAGQKKNQVDYAVEGVAPESYLYVYRVLGPYGSGYTDDVLAGIDKAVADDMDVINLSLGASVNDALYPTSVAINNAMLSGVVSVVAAGNAGPNENTVGSPGTSALAITVGASDVSQTIATYSASAGNKKYSAIKLLGKNFTDKLEDLKDKSLDVVFVGLGKSSDFEGKDLKGKLALIQRGDISFDEKIQNAKKAGAEAVIVYNNVEGEIAAYLGESTGYIPTFQLSKADGEHLKSQENVKFTFGLLGSVQTEGDHLADFSSRGPVAQNYDIKPDVVAPGVAIFSTYPEYMNDPEDGDNYDIAYTRMQGTSMASPHVAGAAALLLQEHPDYTPFDVKAALMNTADEMKEKYSVNEVGAGRIDVYEAAHAGVSLKVLDKTENVEGKETVEIDEETGSIAFGSHYQKDEELNLDKKVMIENHEKEDKEFKVKVEFLPAKDNIQDAKKNGVEVKIPDSISVSSEGKKEVKPAIHVPLDAANGRYEGYIHFVNKQNNEENYQIPFAIRYTDQGVDYFELDRPAVATNTSKFHPFLNPFVNGIFKLKSPMKTIDILVKDGKTGEPVGFIGSIFEADKIEPDEEKYLLWAFSGTVYPFTNDPSKPIADKPIRLEDGDYIFEVISTDEKGKSYINDSVIIVDNKAPEVTYKDYKPNFYEVDDSMYTDEDGYHALWVHGNVYDSTIDVLKSKGLKYDQSANSLYYYQNSPWPSGTLPVQPNVDIKFGVLPEELEEPVNLKLLPVDLATAADFLGKANSYTFVKEGTEYVLPSYDKEKVKLGDTITMTLNVNNVKKLLSGSFGVEYSNQLIEFMGVKVNKAFEKYAKDNHLKINLAKPKIEEGFWDNTVNVGAAIDQKDFQGFDGDTPFLDVSFKVVNDENYSELVQLSVNEFSYTKSGTSESITIPGFANDQFSIIPKHSVVSGYADIEGFLKEDGTNANIDFSKIGAKVYAQAGNGKKYQGSIDNRGYAEIHGIPVSEKDYDIYVEVPGHLTSKQSVKLSETVDGELIGISYNTRMESNYAGDVNGDGVVDIYDIVQLSTFYGKKQAKVDINQDGIVDEKDVRFIEKNFLKVGATAKKNAKPQEKLGKKGLEDFLRALGLEPKK</sequence>
<dbReference type="PROSITE" id="PS00137">
    <property type="entry name" value="SUBTILASE_HIS"/>
    <property type="match status" value="1"/>
</dbReference>
<dbReference type="PROSITE" id="PS51766">
    <property type="entry name" value="DOCKERIN"/>
    <property type="match status" value="1"/>
</dbReference>
<keyword evidence="2" id="KW-0134">Cell wall</keyword>
<dbReference type="InterPro" id="IPR022398">
    <property type="entry name" value="Peptidase_S8_His-AS"/>
</dbReference>
<dbReference type="InterPro" id="IPR015500">
    <property type="entry name" value="Peptidase_S8_subtilisin-rel"/>
</dbReference>
<evidence type="ECO:0000256" key="6">
    <source>
        <dbReference type="ARBA" id="ARBA00022801"/>
    </source>
</evidence>
<evidence type="ECO:0000256" key="4">
    <source>
        <dbReference type="ARBA" id="ARBA00022670"/>
    </source>
</evidence>
<dbReference type="GO" id="GO:0004252">
    <property type="term" value="F:serine-type endopeptidase activity"/>
    <property type="evidence" value="ECO:0007669"/>
    <property type="project" value="UniProtKB-UniRule"/>
</dbReference>
<dbReference type="InterPro" id="IPR036852">
    <property type="entry name" value="Peptidase_S8/S53_dom_sf"/>
</dbReference>
<organism evidence="14 15">
    <name type="scientific">Heyndrickxia sporothermodurans</name>
    <dbReference type="NCBI Taxonomy" id="46224"/>
    <lineage>
        <taxon>Bacteria</taxon>
        <taxon>Bacillati</taxon>
        <taxon>Bacillota</taxon>
        <taxon>Bacilli</taxon>
        <taxon>Bacillales</taxon>
        <taxon>Bacillaceae</taxon>
        <taxon>Heyndrickxia</taxon>
    </lineage>
</organism>
<evidence type="ECO:0000256" key="11">
    <source>
        <dbReference type="SAM" id="MobiDB-lite"/>
    </source>
</evidence>
<feature type="domain" description="Dockerin" evidence="13">
    <location>
        <begin position="1300"/>
        <end position="1361"/>
    </location>
</feature>
<dbReference type="InterPro" id="IPR034213">
    <property type="entry name" value="S8_Vpr-like"/>
</dbReference>
<dbReference type="InterPro" id="IPR023828">
    <property type="entry name" value="Peptidase_S8_Ser-AS"/>
</dbReference>
<keyword evidence="5 12" id="KW-0732">Signal</keyword>
<dbReference type="InterPro" id="IPR003137">
    <property type="entry name" value="PA_domain"/>
</dbReference>
<dbReference type="Proteomes" id="UP000595512">
    <property type="component" value="Chromosome"/>
</dbReference>
<dbReference type="Gene3D" id="2.60.40.680">
    <property type="match status" value="1"/>
</dbReference>
<dbReference type="SUPFAM" id="SSF63446">
    <property type="entry name" value="Type I dockerin domain"/>
    <property type="match status" value="1"/>
</dbReference>
<dbReference type="PROSITE" id="PS00018">
    <property type="entry name" value="EF_HAND_1"/>
    <property type="match status" value="1"/>
</dbReference>
<dbReference type="InterPro" id="IPR050131">
    <property type="entry name" value="Peptidase_S8_subtilisin-like"/>
</dbReference>
<evidence type="ECO:0000313" key="15">
    <source>
        <dbReference type="Proteomes" id="UP000595512"/>
    </source>
</evidence>
<dbReference type="Pfam" id="PF00082">
    <property type="entry name" value="Peptidase_S8"/>
    <property type="match status" value="1"/>
</dbReference>
<dbReference type="Pfam" id="PF02225">
    <property type="entry name" value="PA"/>
    <property type="match status" value="1"/>
</dbReference>
<dbReference type="GO" id="GO:0000272">
    <property type="term" value="P:polysaccharide catabolic process"/>
    <property type="evidence" value="ECO:0007669"/>
    <property type="project" value="InterPro"/>
</dbReference>
<feature type="compositionally biased region" description="Polar residues" evidence="11">
    <location>
        <begin position="195"/>
        <end position="208"/>
    </location>
</feature>
<dbReference type="InterPro" id="IPR000209">
    <property type="entry name" value="Peptidase_S8/S53_dom"/>
</dbReference>
<dbReference type="InterPro" id="IPR002105">
    <property type="entry name" value="Dockerin_1_rpt"/>
</dbReference>
<feature type="active site" description="Charge relay system" evidence="8 9">
    <location>
        <position position="284"/>
    </location>
</feature>
<proteinExistence type="inferred from homology"/>
<keyword evidence="6 9" id="KW-0378">Hydrolase</keyword>
<evidence type="ECO:0000259" key="13">
    <source>
        <dbReference type="PROSITE" id="PS51766"/>
    </source>
</evidence>
<dbReference type="CDD" id="cd02133">
    <property type="entry name" value="PA_C5a_like"/>
    <property type="match status" value="1"/>
</dbReference>
<dbReference type="PANTHER" id="PTHR43806:SF65">
    <property type="entry name" value="SERINE PROTEASE APRX"/>
    <property type="match status" value="1"/>
</dbReference>
<name>A0AB37HGT1_9BACI</name>
<evidence type="ECO:0000256" key="2">
    <source>
        <dbReference type="ARBA" id="ARBA00022512"/>
    </source>
</evidence>
<keyword evidence="4 9" id="KW-0645">Protease</keyword>
<keyword evidence="7 9" id="KW-0720">Serine protease</keyword>
<evidence type="ECO:0000256" key="5">
    <source>
        <dbReference type="ARBA" id="ARBA00022729"/>
    </source>
</evidence>
<evidence type="ECO:0000256" key="7">
    <source>
        <dbReference type="ARBA" id="ARBA00022825"/>
    </source>
</evidence>
<protein>
    <submittedName>
        <fullName evidence="14">S8 family serine peptidase</fullName>
    </submittedName>
</protein>
<dbReference type="InterPro" id="IPR046450">
    <property type="entry name" value="PA_dom_sf"/>
</dbReference>
<gene>
    <name evidence="14" type="ORF">JGZ69_19865</name>
</gene>
<dbReference type="PROSITE" id="PS00138">
    <property type="entry name" value="SUBTILASE_SER"/>
    <property type="match status" value="1"/>
</dbReference>
<evidence type="ECO:0000256" key="3">
    <source>
        <dbReference type="ARBA" id="ARBA00022525"/>
    </source>
</evidence>
<dbReference type="GO" id="GO:0030246">
    <property type="term" value="F:carbohydrate binding"/>
    <property type="evidence" value="ECO:0007669"/>
    <property type="project" value="InterPro"/>
</dbReference>
<dbReference type="KEGG" id="hspo:JGZ69_19865"/>
<dbReference type="Pfam" id="PF05922">
    <property type="entry name" value="Inhibitor_I9"/>
    <property type="match status" value="1"/>
</dbReference>
<dbReference type="InterPro" id="IPR023827">
    <property type="entry name" value="Peptidase_S8_Asp-AS"/>
</dbReference>
<comment type="similarity">
    <text evidence="1 9 10">Belongs to the peptidase S8 family.</text>
</comment>
<feature type="signal peptide" evidence="12">
    <location>
        <begin position="1"/>
        <end position="23"/>
    </location>
</feature>
<accession>A0AB37HGT1</accession>
<evidence type="ECO:0000256" key="1">
    <source>
        <dbReference type="ARBA" id="ARBA00011073"/>
    </source>
</evidence>
<dbReference type="InterPro" id="IPR016134">
    <property type="entry name" value="Dockerin_dom"/>
</dbReference>
<dbReference type="PANTHER" id="PTHR43806">
    <property type="entry name" value="PEPTIDASE S8"/>
    <property type="match status" value="1"/>
</dbReference>
<dbReference type="Gene3D" id="3.40.50.200">
    <property type="entry name" value="Peptidase S8/S53 domain"/>
    <property type="match status" value="2"/>
</dbReference>
<dbReference type="RefSeq" id="WP_107919843.1">
    <property type="nucleotide sequence ID" value="NZ_CP066701.1"/>
</dbReference>
<evidence type="ECO:0000256" key="9">
    <source>
        <dbReference type="PROSITE-ProRule" id="PRU01240"/>
    </source>
</evidence>
<dbReference type="CDD" id="cd08547">
    <property type="entry name" value="Type_II_cohesin"/>
    <property type="match status" value="1"/>
</dbReference>
<feature type="active site" description="Charge relay system" evidence="8 9">
    <location>
        <position position="601"/>
    </location>
</feature>
<feature type="region of interest" description="Disordered" evidence="11">
    <location>
        <begin position="188"/>
        <end position="215"/>
    </location>
</feature>